<sequence length="215" mass="22470">MIRFIVLGSAALFTLATTAHAADPAGKPASTIEFWSGPYAGVHAGYGSGRARDVDASGPDSYRDIDGWLGGVQIGLNTRMNGLVLGVEGDIAATGIGFSDVGQGFSLDGNLDWLATIRGRVGFIPTERVLVYGTAGVAFAGFDLDLNGGGQLFGGNGTHTGWALGAGVETMVTDKLSLKAEYLYNDFGSDSYNLPDPVNIALRVHTFRIGANFQF</sequence>
<dbReference type="AlphaFoldDB" id="A0A381IPK3"/>
<proteinExistence type="inferred from homology"/>
<dbReference type="EMBL" id="UFSM01000004">
    <property type="protein sequence ID" value="SUY29409.1"/>
    <property type="molecule type" value="Genomic_DNA"/>
</dbReference>
<name>A0A381IPK3_AMIAI</name>
<keyword evidence="3" id="KW-0472">Membrane</keyword>
<reference evidence="8 9" key="1">
    <citation type="submission" date="2018-06" db="EMBL/GenBank/DDBJ databases">
        <authorList>
            <consortium name="Pathogen Informatics"/>
            <person name="Doyle S."/>
        </authorList>
    </citation>
    <scope>NUCLEOTIDE SEQUENCE [LARGE SCALE GENOMIC DNA]</scope>
    <source>
        <strain evidence="8 9">NCTC10684</strain>
    </source>
</reference>
<keyword evidence="4" id="KW-0998">Cell outer membrane</keyword>
<dbReference type="PANTHER" id="PTHR34001">
    <property type="entry name" value="BLL7405 PROTEIN"/>
    <property type="match status" value="1"/>
</dbReference>
<evidence type="ECO:0000313" key="8">
    <source>
        <dbReference type="EMBL" id="SUY29409.1"/>
    </source>
</evidence>
<dbReference type="GO" id="GO:0009279">
    <property type="term" value="C:cell outer membrane"/>
    <property type="evidence" value="ECO:0007669"/>
    <property type="project" value="UniProtKB-SubCell"/>
</dbReference>
<accession>A0A381IPK3</accession>
<dbReference type="Proteomes" id="UP000254701">
    <property type="component" value="Unassembled WGS sequence"/>
</dbReference>
<evidence type="ECO:0000256" key="2">
    <source>
        <dbReference type="ARBA" id="ARBA00022729"/>
    </source>
</evidence>
<dbReference type="InterPro" id="IPR011250">
    <property type="entry name" value="OMP/PagP_B-barrel"/>
</dbReference>
<dbReference type="InterPro" id="IPR051692">
    <property type="entry name" value="OMP-like"/>
</dbReference>
<protein>
    <submittedName>
        <fullName evidence="8">Opacity protein and related surface antigens</fullName>
    </submittedName>
</protein>
<feature type="chain" id="PRO_5017029160" evidence="6">
    <location>
        <begin position="22"/>
        <end position="215"/>
    </location>
</feature>
<feature type="domain" description="Outer membrane protein beta-barrel" evidence="7">
    <location>
        <begin position="10"/>
        <end position="215"/>
    </location>
</feature>
<keyword evidence="2 6" id="KW-0732">Signal</keyword>
<dbReference type="Gene3D" id="2.40.160.20">
    <property type="match status" value="1"/>
</dbReference>
<dbReference type="SUPFAM" id="SSF56925">
    <property type="entry name" value="OMPA-like"/>
    <property type="match status" value="1"/>
</dbReference>
<evidence type="ECO:0000256" key="4">
    <source>
        <dbReference type="ARBA" id="ARBA00023237"/>
    </source>
</evidence>
<evidence type="ECO:0000256" key="1">
    <source>
        <dbReference type="ARBA" id="ARBA00004442"/>
    </source>
</evidence>
<dbReference type="Pfam" id="PF13505">
    <property type="entry name" value="OMP_b-brl"/>
    <property type="match status" value="1"/>
</dbReference>
<feature type="signal peptide" evidence="6">
    <location>
        <begin position="1"/>
        <end position="21"/>
    </location>
</feature>
<comment type="similarity">
    <text evidence="5">Belongs to the Omp25/RopB family.</text>
</comment>
<evidence type="ECO:0000256" key="6">
    <source>
        <dbReference type="SAM" id="SignalP"/>
    </source>
</evidence>
<evidence type="ECO:0000313" key="9">
    <source>
        <dbReference type="Proteomes" id="UP000254701"/>
    </source>
</evidence>
<evidence type="ECO:0000256" key="5">
    <source>
        <dbReference type="ARBA" id="ARBA00038306"/>
    </source>
</evidence>
<dbReference type="RefSeq" id="WP_165916020.1">
    <property type="nucleotide sequence ID" value="NZ_BAAAVY010000037.1"/>
</dbReference>
<gene>
    <name evidence="8" type="ORF">NCTC10684_05642</name>
</gene>
<evidence type="ECO:0000259" key="7">
    <source>
        <dbReference type="Pfam" id="PF13505"/>
    </source>
</evidence>
<evidence type="ECO:0000256" key="3">
    <source>
        <dbReference type="ARBA" id="ARBA00023136"/>
    </source>
</evidence>
<comment type="subcellular location">
    <subcellularLocation>
        <location evidence="1">Cell outer membrane</location>
    </subcellularLocation>
</comment>
<dbReference type="PANTHER" id="PTHR34001:SF3">
    <property type="entry name" value="BLL7405 PROTEIN"/>
    <property type="match status" value="1"/>
</dbReference>
<dbReference type="InterPro" id="IPR027385">
    <property type="entry name" value="Beta-barrel_OMP"/>
</dbReference>
<organism evidence="8 9">
    <name type="scientific">Aminobacter aminovorans</name>
    <name type="common">Chelatobacter heintzii</name>
    <dbReference type="NCBI Taxonomy" id="83263"/>
    <lineage>
        <taxon>Bacteria</taxon>
        <taxon>Pseudomonadati</taxon>
        <taxon>Pseudomonadota</taxon>
        <taxon>Alphaproteobacteria</taxon>
        <taxon>Hyphomicrobiales</taxon>
        <taxon>Phyllobacteriaceae</taxon>
        <taxon>Aminobacter</taxon>
    </lineage>
</organism>